<dbReference type="NCBIfam" id="TIGR00191">
    <property type="entry name" value="thrB"/>
    <property type="match status" value="1"/>
</dbReference>
<comment type="catalytic activity">
    <reaction evidence="11 13">
        <text>L-homoserine + ATP = O-phospho-L-homoserine + ADP + H(+)</text>
        <dbReference type="Rhea" id="RHEA:13985"/>
        <dbReference type="ChEBI" id="CHEBI:15378"/>
        <dbReference type="ChEBI" id="CHEBI:30616"/>
        <dbReference type="ChEBI" id="CHEBI:57476"/>
        <dbReference type="ChEBI" id="CHEBI:57590"/>
        <dbReference type="ChEBI" id="CHEBI:456216"/>
        <dbReference type="EC" id="2.7.1.39"/>
    </reaction>
</comment>
<evidence type="ECO:0000256" key="11">
    <source>
        <dbReference type="ARBA" id="ARBA00049375"/>
    </source>
</evidence>
<evidence type="ECO:0000256" key="14">
    <source>
        <dbReference type="SAM" id="MobiDB-lite"/>
    </source>
</evidence>
<comment type="function">
    <text evidence="12 13">Catalyzes the ATP-dependent phosphorylation of L-homoserine to L-homoserine phosphate.</text>
</comment>
<dbReference type="GO" id="GO:0004413">
    <property type="term" value="F:homoserine kinase activity"/>
    <property type="evidence" value="ECO:0007669"/>
    <property type="project" value="UniProtKB-UniRule"/>
</dbReference>
<dbReference type="InterPro" id="IPR013750">
    <property type="entry name" value="GHMP_kinase_C_dom"/>
</dbReference>
<dbReference type="InterPro" id="IPR006204">
    <property type="entry name" value="GHMP_kinase_N_dom"/>
</dbReference>
<evidence type="ECO:0000256" key="10">
    <source>
        <dbReference type="ARBA" id="ARBA00022840"/>
    </source>
</evidence>
<dbReference type="SUPFAM" id="SSF54211">
    <property type="entry name" value="Ribosomal protein S5 domain 2-like"/>
    <property type="match status" value="1"/>
</dbReference>
<evidence type="ECO:0000256" key="13">
    <source>
        <dbReference type="HAMAP-Rule" id="MF_00384"/>
    </source>
</evidence>
<dbReference type="Pfam" id="PF00288">
    <property type="entry name" value="GHMP_kinases_N"/>
    <property type="match status" value="1"/>
</dbReference>
<dbReference type="Proteomes" id="UP000316298">
    <property type="component" value="Unassembled WGS sequence"/>
</dbReference>
<feature type="binding site" evidence="13">
    <location>
        <begin position="134"/>
        <end position="144"/>
    </location>
    <ligand>
        <name>ATP</name>
        <dbReference type="ChEBI" id="CHEBI:30616"/>
    </ligand>
</feature>
<dbReference type="Gene3D" id="3.30.70.890">
    <property type="entry name" value="GHMP kinase, C-terminal domain"/>
    <property type="match status" value="1"/>
</dbReference>
<dbReference type="InterPro" id="IPR020568">
    <property type="entry name" value="Ribosomal_Su5_D2-typ_SF"/>
</dbReference>
<dbReference type="GO" id="GO:0005524">
    <property type="term" value="F:ATP binding"/>
    <property type="evidence" value="ECO:0007669"/>
    <property type="project" value="UniProtKB-UniRule"/>
</dbReference>
<evidence type="ECO:0000256" key="1">
    <source>
        <dbReference type="ARBA" id="ARBA00005015"/>
    </source>
</evidence>
<dbReference type="AlphaFoldDB" id="A0A542EN96"/>
<dbReference type="InterPro" id="IPR006203">
    <property type="entry name" value="GHMP_knse_ATP-bd_CS"/>
</dbReference>
<reference evidence="17 18" key="1">
    <citation type="submission" date="2019-06" db="EMBL/GenBank/DDBJ databases">
        <title>Sequencing the genomes of 1000 actinobacteria strains.</title>
        <authorList>
            <person name="Klenk H.-P."/>
        </authorList>
    </citation>
    <scope>NUCLEOTIDE SEQUENCE [LARGE SCALE GENOMIC DNA]</scope>
    <source>
        <strain evidence="17 18">DSM 17305</strain>
    </source>
</reference>
<comment type="pathway">
    <text evidence="1 13">Amino-acid biosynthesis; L-threonine biosynthesis; L-threonine from L-aspartate: step 4/5.</text>
</comment>
<dbReference type="PROSITE" id="PS00627">
    <property type="entry name" value="GHMP_KINASES_ATP"/>
    <property type="match status" value="1"/>
</dbReference>
<dbReference type="InterPro" id="IPR014721">
    <property type="entry name" value="Ribsml_uS5_D2-typ_fold_subgr"/>
</dbReference>
<keyword evidence="6 13" id="KW-0808">Transferase</keyword>
<feature type="domain" description="GHMP kinase C-terminal" evidence="16">
    <location>
        <begin position="259"/>
        <end position="315"/>
    </location>
</feature>
<evidence type="ECO:0000256" key="3">
    <source>
        <dbReference type="ARBA" id="ARBA00012078"/>
    </source>
</evidence>
<dbReference type="HAMAP" id="MF_00384">
    <property type="entry name" value="Homoser_kinase"/>
    <property type="match status" value="1"/>
</dbReference>
<dbReference type="Gene3D" id="3.30.230.10">
    <property type="match status" value="1"/>
</dbReference>
<dbReference type="SUPFAM" id="SSF55060">
    <property type="entry name" value="GHMP Kinase, C-terminal domain"/>
    <property type="match status" value="1"/>
</dbReference>
<dbReference type="EC" id="2.7.1.39" evidence="3 13"/>
<accession>A0A542EN96</accession>
<dbReference type="PANTHER" id="PTHR20861:SF1">
    <property type="entry name" value="HOMOSERINE KINASE"/>
    <property type="match status" value="1"/>
</dbReference>
<evidence type="ECO:0000256" key="12">
    <source>
        <dbReference type="ARBA" id="ARBA00049954"/>
    </source>
</evidence>
<name>A0A542EN96_9ACTN</name>
<comment type="subcellular location">
    <subcellularLocation>
        <location evidence="13">Cytoplasm</location>
    </subcellularLocation>
</comment>
<dbReference type="GO" id="GO:0009088">
    <property type="term" value="P:threonine biosynthetic process"/>
    <property type="evidence" value="ECO:0007669"/>
    <property type="project" value="UniProtKB-UniRule"/>
</dbReference>
<keyword evidence="7 13" id="KW-0791">Threonine biosynthesis</keyword>
<dbReference type="InterPro" id="IPR036554">
    <property type="entry name" value="GHMP_kinase_C_sf"/>
</dbReference>
<evidence type="ECO:0000259" key="16">
    <source>
        <dbReference type="Pfam" id="PF08544"/>
    </source>
</evidence>
<evidence type="ECO:0000256" key="2">
    <source>
        <dbReference type="ARBA" id="ARBA00007370"/>
    </source>
</evidence>
<gene>
    <name evidence="13" type="primary">thrB</name>
    <name evidence="17" type="ORF">FB475_0918</name>
</gene>
<keyword evidence="13" id="KW-0963">Cytoplasm</keyword>
<comment type="similarity">
    <text evidence="2 13">Belongs to the GHMP kinase family. Homoserine kinase subfamily.</text>
</comment>
<keyword evidence="10 13" id="KW-0067">ATP-binding</keyword>
<keyword evidence="18" id="KW-1185">Reference proteome</keyword>
<keyword evidence="8 13" id="KW-0547">Nucleotide-binding</keyword>
<keyword evidence="5 13" id="KW-0028">Amino-acid biosynthesis</keyword>
<dbReference type="GO" id="GO:0005737">
    <property type="term" value="C:cytoplasm"/>
    <property type="evidence" value="ECO:0007669"/>
    <property type="project" value="UniProtKB-SubCell"/>
</dbReference>
<feature type="region of interest" description="Disordered" evidence="14">
    <location>
        <begin position="1"/>
        <end position="46"/>
    </location>
</feature>
<dbReference type="InterPro" id="IPR000870">
    <property type="entry name" value="Homoserine_kinase"/>
</dbReference>
<dbReference type="PANTHER" id="PTHR20861">
    <property type="entry name" value="HOMOSERINE/4-DIPHOSPHOCYTIDYL-2-C-METHYL-D-ERYTHRITOL KINASE"/>
    <property type="match status" value="1"/>
</dbReference>
<dbReference type="EMBL" id="VFMM01000001">
    <property type="protein sequence ID" value="TQJ16813.1"/>
    <property type="molecule type" value="Genomic_DNA"/>
</dbReference>
<evidence type="ECO:0000259" key="15">
    <source>
        <dbReference type="Pfam" id="PF00288"/>
    </source>
</evidence>
<sequence>MGEEVTAPAQHGGDTSERTVVGSAGSPGRAADERAAQPQHAGARRACDQVRVRVPATSANLGPGFDAFGLALSLYDDLVVTPGGSGVTVQVSGCGEGEVPLDESHLVVRSIRAGLEALGAPVPGFTLRCENRIPHGRGLGSSSAAIVGGLAAAYALAGEQLDRERLVVLANEIEGHPDNVAAAALGAFTIAWTEGAPSFEERGRAVKLEPAAGTAVVAYVPDNRVLTKEARGLLPGVVSHTDAAANAGKAALLVAALTGRPELLLTATEDRLHQEYREPAMPESLALVHKLRGSGLAAIVSGAGPTVAVLGTNGDKSAGQSTFFRSTPDAPDGWTKYELGIDPVGVQVWSMEAG</sequence>
<keyword evidence="9 13" id="KW-0418">Kinase</keyword>
<evidence type="ECO:0000256" key="7">
    <source>
        <dbReference type="ARBA" id="ARBA00022697"/>
    </source>
</evidence>
<dbReference type="PRINTS" id="PR00958">
    <property type="entry name" value="HOMSERKINASE"/>
</dbReference>
<protein>
    <recommendedName>
        <fullName evidence="4 13">Homoserine kinase</fullName>
        <shortName evidence="13">HK</shortName>
        <shortName evidence="13">HSK</shortName>
        <ecNumber evidence="3 13">2.7.1.39</ecNumber>
    </recommendedName>
</protein>
<evidence type="ECO:0000313" key="18">
    <source>
        <dbReference type="Proteomes" id="UP000316298"/>
    </source>
</evidence>
<organism evidence="17 18">
    <name type="scientific">Kribbella jejuensis</name>
    <dbReference type="NCBI Taxonomy" id="236068"/>
    <lineage>
        <taxon>Bacteria</taxon>
        <taxon>Bacillati</taxon>
        <taxon>Actinomycetota</taxon>
        <taxon>Actinomycetes</taxon>
        <taxon>Propionibacteriales</taxon>
        <taxon>Kribbellaceae</taxon>
        <taxon>Kribbella</taxon>
    </lineage>
</organism>
<evidence type="ECO:0000256" key="5">
    <source>
        <dbReference type="ARBA" id="ARBA00022605"/>
    </source>
</evidence>
<evidence type="ECO:0000256" key="6">
    <source>
        <dbReference type="ARBA" id="ARBA00022679"/>
    </source>
</evidence>
<dbReference type="OrthoDB" id="9769912at2"/>
<dbReference type="Pfam" id="PF08544">
    <property type="entry name" value="GHMP_kinases_C"/>
    <property type="match status" value="1"/>
</dbReference>
<evidence type="ECO:0000256" key="8">
    <source>
        <dbReference type="ARBA" id="ARBA00022741"/>
    </source>
</evidence>
<evidence type="ECO:0000256" key="4">
    <source>
        <dbReference type="ARBA" id="ARBA00017858"/>
    </source>
</evidence>
<proteinExistence type="inferred from homology"/>
<evidence type="ECO:0000313" key="17">
    <source>
        <dbReference type="EMBL" id="TQJ16813.1"/>
    </source>
</evidence>
<comment type="caution">
    <text evidence="17">The sequence shown here is derived from an EMBL/GenBank/DDBJ whole genome shotgun (WGS) entry which is preliminary data.</text>
</comment>
<dbReference type="UniPathway" id="UPA00050">
    <property type="reaction ID" value="UER00064"/>
</dbReference>
<evidence type="ECO:0000256" key="9">
    <source>
        <dbReference type="ARBA" id="ARBA00022777"/>
    </source>
</evidence>
<feature type="domain" description="GHMP kinase N-terminal" evidence="15">
    <location>
        <begin position="106"/>
        <end position="186"/>
    </location>
</feature>